<organism evidence="2 3">
    <name type="scientific">Flaviaesturariibacter flavus</name>
    <dbReference type="NCBI Taxonomy" id="2502780"/>
    <lineage>
        <taxon>Bacteria</taxon>
        <taxon>Pseudomonadati</taxon>
        <taxon>Bacteroidota</taxon>
        <taxon>Chitinophagia</taxon>
        <taxon>Chitinophagales</taxon>
        <taxon>Chitinophagaceae</taxon>
        <taxon>Flaviaestuariibacter</taxon>
    </lineage>
</organism>
<evidence type="ECO:0000256" key="1">
    <source>
        <dbReference type="SAM" id="Phobius"/>
    </source>
</evidence>
<name>A0A4R1BNT7_9BACT</name>
<evidence type="ECO:0000313" key="3">
    <source>
        <dbReference type="Proteomes" id="UP000295334"/>
    </source>
</evidence>
<dbReference type="InterPro" id="IPR007263">
    <property type="entry name" value="DCC1-like"/>
</dbReference>
<feature type="transmembrane region" description="Helical" evidence="1">
    <location>
        <begin position="225"/>
        <end position="242"/>
    </location>
</feature>
<feature type="transmembrane region" description="Helical" evidence="1">
    <location>
        <begin position="197"/>
        <end position="218"/>
    </location>
</feature>
<dbReference type="GO" id="GO:0015035">
    <property type="term" value="F:protein-disulfide reductase activity"/>
    <property type="evidence" value="ECO:0007669"/>
    <property type="project" value="InterPro"/>
</dbReference>
<reference evidence="2 3" key="1">
    <citation type="submission" date="2019-03" db="EMBL/GenBank/DDBJ databases">
        <authorList>
            <person name="Kim M.K.M."/>
        </authorList>
    </citation>
    <scope>NUCLEOTIDE SEQUENCE [LARGE SCALE GENOMIC DNA]</scope>
    <source>
        <strain evidence="2 3">17J68-12</strain>
    </source>
</reference>
<keyword evidence="1" id="KW-0812">Transmembrane</keyword>
<keyword evidence="3" id="KW-1185">Reference proteome</keyword>
<dbReference type="OrthoDB" id="671850at2"/>
<feature type="transmembrane region" description="Helical" evidence="1">
    <location>
        <begin position="134"/>
        <end position="152"/>
    </location>
</feature>
<dbReference type="RefSeq" id="WP_131445911.1">
    <property type="nucleotide sequence ID" value="NZ_SJZI01000002.1"/>
</dbReference>
<dbReference type="Pfam" id="PF04134">
    <property type="entry name" value="DCC1-like"/>
    <property type="match status" value="1"/>
</dbReference>
<dbReference type="AlphaFoldDB" id="A0A4R1BNT7"/>
<dbReference type="Proteomes" id="UP000295334">
    <property type="component" value="Unassembled WGS sequence"/>
</dbReference>
<keyword evidence="1" id="KW-0472">Membrane</keyword>
<sequence length="271" mass="30276">MKTLKEHTILYDATCPMCRLYTGAFVRTGMLDARGRAPYQGLQEGSCPGLDRARAVNEIALVNQRTGEVTYGVASLFRILGNAWPWLGPLFRFGPFAWLAAKAYSFISYNRRVIMPARADVTDTPPAFHRGWRAAWIGFAWLLTALILYRYSHRMIGIVPPSNMYREFAVCGGQILWQGALIRILHPERSWDYLGNMMTVSFAGGLLLAIFAGLFDVAGMHDPRVATLAFLLVAGAMLLEHVRRCGLLGLSLAMSASWILYRLLLLAFILN</sequence>
<evidence type="ECO:0000313" key="2">
    <source>
        <dbReference type="EMBL" id="TCJ19017.1"/>
    </source>
</evidence>
<accession>A0A4R1BNT7</accession>
<comment type="caution">
    <text evidence="2">The sequence shown here is derived from an EMBL/GenBank/DDBJ whole genome shotgun (WGS) entry which is preliminary data.</text>
</comment>
<protein>
    <submittedName>
        <fullName evidence="2">DUF393 domain-containing protein</fullName>
    </submittedName>
</protein>
<keyword evidence="1" id="KW-1133">Transmembrane helix</keyword>
<gene>
    <name evidence="2" type="ORF">EPD60_00965</name>
</gene>
<dbReference type="EMBL" id="SJZI01000002">
    <property type="protein sequence ID" value="TCJ19017.1"/>
    <property type="molecule type" value="Genomic_DNA"/>
</dbReference>
<proteinExistence type="predicted"/>
<feature type="transmembrane region" description="Helical" evidence="1">
    <location>
        <begin position="248"/>
        <end position="270"/>
    </location>
</feature>